<keyword evidence="4 8" id="KW-0812">Transmembrane</keyword>
<organism evidence="9 10">
    <name type="scientific">Stylophora pistillata</name>
    <name type="common">Smooth cauliflower coral</name>
    <dbReference type="NCBI Taxonomy" id="50429"/>
    <lineage>
        <taxon>Eukaryota</taxon>
        <taxon>Metazoa</taxon>
        <taxon>Cnidaria</taxon>
        <taxon>Anthozoa</taxon>
        <taxon>Hexacorallia</taxon>
        <taxon>Scleractinia</taxon>
        <taxon>Astrocoeniina</taxon>
        <taxon>Pocilloporidae</taxon>
        <taxon>Stylophora</taxon>
    </lineage>
</organism>
<evidence type="ECO:0000256" key="2">
    <source>
        <dbReference type="ARBA" id="ARBA00005773"/>
    </source>
</evidence>
<dbReference type="STRING" id="50429.A0A2B4S7J4"/>
<evidence type="ECO:0000256" key="3">
    <source>
        <dbReference type="ARBA" id="ARBA00022448"/>
    </source>
</evidence>
<dbReference type="NCBIfam" id="TIGR00806">
    <property type="entry name" value="rfc"/>
    <property type="match status" value="1"/>
</dbReference>
<feature type="transmembrane region" description="Helical" evidence="8">
    <location>
        <begin position="47"/>
        <end position="66"/>
    </location>
</feature>
<reference evidence="10" key="1">
    <citation type="journal article" date="2017" name="bioRxiv">
        <title>Comparative analysis of the genomes of Stylophora pistillata and Acropora digitifera provides evidence for extensive differences between species of corals.</title>
        <authorList>
            <person name="Voolstra C.R."/>
            <person name="Li Y."/>
            <person name="Liew Y.J."/>
            <person name="Baumgarten S."/>
            <person name="Zoccola D."/>
            <person name="Flot J.-F."/>
            <person name="Tambutte S."/>
            <person name="Allemand D."/>
            <person name="Aranda M."/>
        </authorList>
    </citation>
    <scope>NUCLEOTIDE SEQUENCE [LARGE SCALE GENOMIC DNA]</scope>
</reference>
<comment type="subcellular location">
    <subcellularLocation>
        <location evidence="1 7">Membrane</location>
        <topology evidence="1 7">Multi-pass membrane protein</topology>
    </subcellularLocation>
</comment>
<keyword evidence="10" id="KW-1185">Reference proteome</keyword>
<dbReference type="Pfam" id="PF01770">
    <property type="entry name" value="Folate_carrier"/>
    <property type="match status" value="1"/>
</dbReference>
<dbReference type="PANTHER" id="PTHR10686:SF18">
    <property type="entry name" value="IP11787P-RELATED"/>
    <property type="match status" value="1"/>
</dbReference>
<keyword evidence="6 7" id="KW-0472">Membrane</keyword>
<dbReference type="PANTHER" id="PTHR10686">
    <property type="entry name" value="FOLATE TRANSPORTER"/>
    <property type="match status" value="1"/>
</dbReference>
<evidence type="ECO:0000313" key="10">
    <source>
        <dbReference type="Proteomes" id="UP000225706"/>
    </source>
</evidence>
<dbReference type="InterPro" id="IPR002666">
    <property type="entry name" value="Folate_carrier"/>
</dbReference>
<feature type="transmembrane region" description="Helical" evidence="8">
    <location>
        <begin position="132"/>
        <end position="153"/>
    </location>
</feature>
<protein>
    <submittedName>
        <fullName evidence="9">Thiamine transporter 2</fullName>
    </submittedName>
</protein>
<dbReference type="Proteomes" id="UP000225706">
    <property type="component" value="Unassembled WGS sequence"/>
</dbReference>
<dbReference type="EMBL" id="LSMT01000161">
    <property type="protein sequence ID" value="PFX25059.1"/>
    <property type="molecule type" value="Genomic_DNA"/>
</dbReference>
<dbReference type="GO" id="GO:0090482">
    <property type="term" value="F:vitamin transmembrane transporter activity"/>
    <property type="evidence" value="ECO:0007669"/>
    <property type="project" value="InterPro"/>
</dbReference>
<gene>
    <name evidence="9" type="primary">SLC19A3</name>
    <name evidence="9" type="ORF">AWC38_SpisGene10344</name>
</gene>
<feature type="transmembrane region" description="Helical" evidence="8">
    <location>
        <begin position="390"/>
        <end position="410"/>
    </location>
</feature>
<dbReference type="AlphaFoldDB" id="A0A2B4S7J4"/>
<sequence>MEFWIKATILLCSYGFFKEMKPSEPFLTPYLKAKNLTEADLEKIYPVWTYSYLLTLFVVFLVTDLLRYKPVIIIEGLAYLATRILLIWTGTVLAMQFMQFAYGVATGAEVAYYSYIYAVVDRDHFKIVTSYTRAAVLLGRMMSGVVGQLLITFKLTDYLVLNYISLASVSISCILTLLLPKASGNVFSTRTESDDLIEEQDNGCISSWKRTMIAMFRDFKLCYSDKELLRWSLWWAFATGGEFQVENYVQNLWEIIYTSHDHNHKIYNGGVTAISHLTGSLVAVALAHVKINWSMFGELCLGVVSVADAFFLFLSAETGNIWLAYLMYVLFRTAYTFLITIASLQVAKHVEMTRFALVFGINMFAALLVSTLLTAVVVDGGLHIPVKTQFVIYGSYFVIIGAVFLARAVYYITSQVGWRQCWRRRYVEMETQPLEDVSHIDS</sequence>
<feature type="transmembrane region" description="Helical" evidence="8">
    <location>
        <begin position="73"/>
        <end position="94"/>
    </location>
</feature>
<keyword evidence="3 7" id="KW-0813">Transport</keyword>
<evidence type="ECO:0000256" key="7">
    <source>
        <dbReference type="PIRNR" id="PIRNR028739"/>
    </source>
</evidence>
<keyword evidence="5 8" id="KW-1133">Transmembrane helix</keyword>
<evidence type="ECO:0000313" key="9">
    <source>
        <dbReference type="EMBL" id="PFX25059.1"/>
    </source>
</evidence>
<accession>A0A2B4S7J4</accession>
<comment type="similarity">
    <text evidence="2 7">Belongs to the reduced folate carrier (RFC) transporter (TC 2.A.48) family.</text>
</comment>
<evidence type="ECO:0000256" key="8">
    <source>
        <dbReference type="SAM" id="Phobius"/>
    </source>
</evidence>
<name>A0A2B4S7J4_STYPI</name>
<evidence type="ECO:0000256" key="1">
    <source>
        <dbReference type="ARBA" id="ARBA00004141"/>
    </source>
</evidence>
<feature type="transmembrane region" description="Helical" evidence="8">
    <location>
        <begin position="296"/>
        <end position="316"/>
    </location>
</feature>
<dbReference type="SUPFAM" id="SSF103473">
    <property type="entry name" value="MFS general substrate transporter"/>
    <property type="match status" value="1"/>
</dbReference>
<feature type="transmembrane region" description="Helical" evidence="8">
    <location>
        <begin position="159"/>
        <end position="180"/>
    </location>
</feature>
<dbReference type="InterPro" id="IPR036259">
    <property type="entry name" value="MFS_trans_sf"/>
</dbReference>
<dbReference type="FunFam" id="1.20.1250.20:FF:000225">
    <property type="entry name" value="Solute carrier family 19 member 1"/>
    <property type="match status" value="1"/>
</dbReference>
<proteinExistence type="inferred from homology"/>
<dbReference type="Gene3D" id="1.20.1250.20">
    <property type="entry name" value="MFS general substrate transporter like domains"/>
    <property type="match status" value="1"/>
</dbReference>
<evidence type="ECO:0000256" key="6">
    <source>
        <dbReference type="ARBA" id="ARBA00023136"/>
    </source>
</evidence>
<feature type="transmembrane region" description="Helical" evidence="8">
    <location>
        <begin position="100"/>
        <end position="120"/>
    </location>
</feature>
<dbReference type="OrthoDB" id="18814at2759"/>
<dbReference type="PIRSF" id="PIRSF028739">
    <property type="entry name" value="Folate_carrier"/>
    <property type="match status" value="1"/>
</dbReference>
<evidence type="ECO:0000256" key="5">
    <source>
        <dbReference type="ARBA" id="ARBA00022989"/>
    </source>
</evidence>
<feature type="transmembrane region" description="Helical" evidence="8">
    <location>
        <begin position="322"/>
        <end position="344"/>
    </location>
</feature>
<feature type="transmembrane region" description="Helical" evidence="8">
    <location>
        <begin position="356"/>
        <end position="378"/>
    </location>
</feature>
<comment type="caution">
    <text evidence="9">The sequence shown here is derived from an EMBL/GenBank/DDBJ whole genome shotgun (WGS) entry which is preliminary data.</text>
</comment>
<dbReference type="GO" id="GO:0005886">
    <property type="term" value="C:plasma membrane"/>
    <property type="evidence" value="ECO:0007669"/>
    <property type="project" value="UniProtKB-UniRule"/>
</dbReference>
<evidence type="ECO:0000256" key="4">
    <source>
        <dbReference type="ARBA" id="ARBA00022692"/>
    </source>
</evidence>